<accession>A0A418ENB6</accession>
<feature type="transmembrane region" description="Helical" evidence="1">
    <location>
        <begin position="39"/>
        <end position="61"/>
    </location>
</feature>
<evidence type="ECO:0008006" key="4">
    <source>
        <dbReference type="Google" id="ProtNLM"/>
    </source>
</evidence>
<evidence type="ECO:0000313" key="3">
    <source>
        <dbReference type="Proteomes" id="UP000285430"/>
    </source>
</evidence>
<proteinExistence type="predicted"/>
<feature type="transmembrane region" description="Helical" evidence="1">
    <location>
        <begin position="197"/>
        <end position="219"/>
    </location>
</feature>
<comment type="caution">
    <text evidence="2">The sequence shown here is derived from an EMBL/GenBank/DDBJ whole genome shotgun (WGS) entry which is preliminary data.</text>
</comment>
<feature type="transmembrane region" description="Helical" evidence="1">
    <location>
        <begin position="225"/>
        <end position="246"/>
    </location>
</feature>
<dbReference type="AlphaFoldDB" id="A0A418ENB6"/>
<keyword evidence="1" id="KW-1133">Transmembrane helix</keyword>
<dbReference type="EMBL" id="QUTH01003996">
    <property type="protein sequence ID" value="RHZ16089.1"/>
    <property type="molecule type" value="Genomic_DNA"/>
</dbReference>
<feature type="transmembrane region" description="Helical" evidence="1">
    <location>
        <begin position="157"/>
        <end position="177"/>
    </location>
</feature>
<sequence>MAQVKVACHGTVRMVCTGSSNISASTLARQAATERVFRNITGAVVVTAVYNMTIGIVGSTIKTGRLTTTEQALFFAMPYTVLVSCVVLCRHVFSSFVAFDMVEEKSESVGSREATRNTWTTAGVINALMFTIIQSVLFQCPTDDKSTLISVWYLGKIWFASGWSIIGICESSLYLMYTDPLSDTDLAQFIQDNPKSIGLPTVDLAMSLLLTVSAVSLWFYGQLGWFLGVVLNLLWPMAIFTIVNQWRKISLWHKRPPATKESTPTQNDTWT</sequence>
<gene>
    <name evidence="2" type="ORF">DYB37_012008</name>
</gene>
<keyword evidence="1" id="KW-0812">Transmembrane</keyword>
<evidence type="ECO:0000313" key="2">
    <source>
        <dbReference type="EMBL" id="RHZ16089.1"/>
    </source>
</evidence>
<feature type="transmembrane region" description="Helical" evidence="1">
    <location>
        <begin position="119"/>
        <end position="137"/>
    </location>
</feature>
<dbReference type="Proteomes" id="UP000285430">
    <property type="component" value="Unassembled WGS sequence"/>
</dbReference>
<feature type="transmembrane region" description="Helical" evidence="1">
    <location>
        <begin position="73"/>
        <end position="99"/>
    </location>
</feature>
<keyword evidence="1" id="KW-0472">Membrane</keyword>
<organism evidence="2 3">
    <name type="scientific">Aphanomyces astaci</name>
    <name type="common">Crayfish plague agent</name>
    <dbReference type="NCBI Taxonomy" id="112090"/>
    <lineage>
        <taxon>Eukaryota</taxon>
        <taxon>Sar</taxon>
        <taxon>Stramenopiles</taxon>
        <taxon>Oomycota</taxon>
        <taxon>Saprolegniomycetes</taxon>
        <taxon>Saprolegniales</taxon>
        <taxon>Verrucalvaceae</taxon>
        <taxon>Aphanomyces</taxon>
    </lineage>
</organism>
<name>A0A418ENB6_APHAT</name>
<protein>
    <recommendedName>
        <fullName evidence="4">Transmembrane protein</fullName>
    </recommendedName>
</protein>
<evidence type="ECO:0000256" key="1">
    <source>
        <dbReference type="SAM" id="Phobius"/>
    </source>
</evidence>
<reference evidence="2 3" key="1">
    <citation type="submission" date="2018-08" db="EMBL/GenBank/DDBJ databases">
        <title>Aphanomyces genome sequencing and annotation.</title>
        <authorList>
            <person name="Minardi D."/>
            <person name="Oidtmann B."/>
            <person name="Van Der Giezen M."/>
            <person name="Studholme D.J."/>
        </authorList>
    </citation>
    <scope>NUCLEOTIDE SEQUENCE [LARGE SCALE GENOMIC DNA]</scope>
    <source>
        <strain evidence="2 3">Da</strain>
    </source>
</reference>